<evidence type="ECO:0000256" key="3">
    <source>
        <dbReference type="ARBA" id="ARBA00022475"/>
    </source>
</evidence>
<dbReference type="PANTHER" id="PTHR43166:SF35">
    <property type="entry name" value="L-CYSTINE IMPORT ATP-BINDING PROTEIN TCYN"/>
    <property type="match status" value="1"/>
</dbReference>
<gene>
    <name evidence="11" type="ORF">D7318_02695</name>
    <name evidence="10" type="ORF">D7319_00195</name>
</gene>
<dbReference type="PIRSF" id="PIRSF039085">
    <property type="entry name" value="ABC_ATPase_HisP"/>
    <property type="match status" value="1"/>
</dbReference>
<keyword evidence="4" id="KW-0547">Nucleotide-binding</keyword>
<evidence type="ECO:0000256" key="1">
    <source>
        <dbReference type="ARBA" id="ARBA00004202"/>
    </source>
</evidence>
<evidence type="ECO:0000256" key="7">
    <source>
        <dbReference type="ARBA" id="ARBA00038850"/>
    </source>
</evidence>
<dbReference type="SMART" id="SM00382">
    <property type="entry name" value="AAA"/>
    <property type="match status" value="1"/>
</dbReference>
<dbReference type="RefSeq" id="WP_120695157.1">
    <property type="nucleotide sequence ID" value="NZ_RBDX01000001.1"/>
</dbReference>
<evidence type="ECO:0000313" key="11">
    <source>
        <dbReference type="EMBL" id="RKN27797.1"/>
    </source>
</evidence>
<dbReference type="InterPro" id="IPR027417">
    <property type="entry name" value="P-loop_NTPase"/>
</dbReference>
<proteinExistence type="predicted"/>
<dbReference type="InterPro" id="IPR017871">
    <property type="entry name" value="ABC_transporter-like_CS"/>
</dbReference>
<evidence type="ECO:0000256" key="5">
    <source>
        <dbReference type="ARBA" id="ARBA00022840"/>
    </source>
</evidence>
<evidence type="ECO:0000313" key="10">
    <source>
        <dbReference type="EMBL" id="RKN12433.1"/>
    </source>
</evidence>
<feature type="domain" description="ABC transporter" evidence="9">
    <location>
        <begin position="29"/>
        <end position="274"/>
    </location>
</feature>
<keyword evidence="5 10" id="KW-0067">ATP-binding</keyword>
<dbReference type="EMBL" id="RBDY01000001">
    <property type="protein sequence ID" value="RKN27797.1"/>
    <property type="molecule type" value="Genomic_DNA"/>
</dbReference>
<evidence type="ECO:0000259" key="9">
    <source>
        <dbReference type="PROSITE" id="PS50893"/>
    </source>
</evidence>
<protein>
    <recommendedName>
        <fullName evidence="7">ABC-type polar-amino-acid transporter</fullName>
        <ecNumber evidence="7">7.4.2.1</ecNumber>
    </recommendedName>
</protein>
<dbReference type="Proteomes" id="UP000268652">
    <property type="component" value="Unassembled WGS sequence"/>
</dbReference>
<dbReference type="Gene3D" id="3.40.50.300">
    <property type="entry name" value="P-loop containing nucleotide triphosphate hydrolases"/>
    <property type="match status" value="1"/>
</dbReference>
<evidence type="ECO:0000256" key="4">
    <source>
        <dbReference type="ARBA" id="ARBA00022741"/>
    </source>
</evidence>
<evidence type="ECO:0000313" key="12">
    <source>
        <dbReference type="Proteomes" id="UP000268652"/>
    </source>
</evidence>
<dbReference type="GO" id="GO:0016887">
    <property type="term" value="F:ATP hydrolysis activity"/>
    <property type="evidence" value="ECO:0007669"/>
    <property type="project" value="InterPro"/>
</dbReference>
<dbReference type="EMBL" id="RBDX01000001">
    <property type="protein sequence ID" value="RKN12433.1"/>
    <property type="molecule type" value="Genomic_DNA"/>
</dbReference>
<dbReference type="InterPro" id="IPR050086">
    <property type="entry name" value="MetN_ABC_transporter-like"/>
</dbReference>
<organism evidence="10 13">
    <name type="scientific">Streptomyces radicis</name>
    <dbReference type="NCBI Taxonomy" id="1750517"/>
    <lineage>
        <taxon>Bacteria</taxon>
        <taxon>Bacillati</taxon>
        <taxon>Actinomycetota</taxon>
        <taxon>Actinomycetes</taxon>
        <taxon>Kitasatosporales</taxon>
        <taxon>Streptomycetaceae</taxon>
        <taxon>Streptomyces</taxon>
    </lineage>
</organism>
<comment type="subcellular location">
    <subcellularLocation>
        <location evidence="1">Cell membrane</location>
        <topology evidence="1">Peripheral membrane protein</topology>
    </subcellularLocation>
</comment>
<dbReference type="Proteomes" id="UP000275024">
    <property type="component" value="Unassembled WGS sequence"/>
</dbReference>
<dbReference type="GO" id="GO:0005524">
    <property type="term" value="F:ATP binding"/>
    <property type="evidence" value="ECO:0007669"/>
    <property type="project" value="UniProtKB-KW"/>
</dbReference>
<accession>A0A3A9WJC7</accession>
<dbReference type="PROSITE" id="PS50893">
    <property type="entry name" value="ABC_TRANSPORTER_2"/>
    <property type="match status" value="1"/>
</dbReference>
<comment type="caution">
    <text evidence="10">The sequence shown here is derived from an EMBL/GenBank/DDBJ whole genome shotgun (WGS) entry which is preliminary data.</text>
</comment>
<dbReference type="FunFam" id="3.40.50.300:FF:000020">
    <property type="entry name" value="Amino acid ABC transporter ATP-binding component"/>
    <property type="match status" value="1"/>
</dbReference>
<dbReference type="SUPFAM" id="SSF52540">
    <property type="entry name" value="P-loop containing nucleoside triphosphate hydrolases"/>
    <property type="match status" value="1"/>
</dbReference>
<name>A0A3A9WJC7_9ACTN</name>
<dbReference type="AlphaFoldDB" id="A0A3A9WJC7"/>
<evidence type="ECO:0000256" key="2">
    <source>
        <dbReference type="ARBA" id="ARBA00022448"/>
    </source>
</evidence>
<dbReference type="Pfam" id="PF00005">
    <property type="entry name" value="ABC_tran"/>
    <property type="match status" value="1"/>
</dbReference>
<keyword evidence="2" id="KW-0813">Transport</keyword>
<dbReference type="InterPro" id="IPR030679">
    <property type="entry name" value="ABC_ATPase_HisP-typ"/>
</dbReference>
<evidence type="ECO:0000256" key="8">
    <source>
        <dbReference type="ARBA" id="ARBA00047624"/>
    </source>
</evidence>
<keyword evidence="12" id="KW-1185">Reference proteome</keyword>
<dbReference type="InterPro" id="IPR003593">
    <property type="entry name" value="AAA+_ATPase"/>
</dbReference>
<keyword evidence="6" id="KW-0472">Membrane</keyword>
<comment type="catalytic activity">
    <reaction evidence="8">
        <text>a polar amino acid(out) + ATP + H2O = a polar amino acid(in) + ADP + phosphate + H(+)</text>
        <dbReference type="Rhea" id="RHEA:14673"/>
        <dbReference type="ChEBI" id="CHEBI:15377"/>
        <dbReference type="ChEBI" id="CHEBI:15378"/>
        <dbReference type="ChEBI" id="CHEBI:30616"/>
        <dbReference type="ChEBI" id="CHEBI:43474"/>
        <dbReference type="ChEBI" id="CHEBI:62031"/>
        <dbReference type="ChEBI" id="CHEBI:456216"/>
        <dbReference type="EC" id="7.4.2.1"/>
    </reaction>
    <physiologicalReaction direction="left-to-right" evidence="8">
        <dbReference type="Rhea" id="RHEA:14674"/>
    </physiologicalReaction>
</comment>
<dbReference type="OrthoDB" id="9802264at2"/>
<dbReference type="InterPro" id="IPR003439">
    <property type="entry name" value="ABC_transporter-like_ATP-bd"/>
</dbReference>
<reference evidence="12 13" key="1">
    <citation type="submission" date="2018-09" db="EMBL/GenBank/DDBJ databases">
        <title>Streptomyces sp. nov. DS1-2, an endophytic actinomycete isolated from roots of Dendrobium scabrilingue.</title>
        <authorList>
            <person name="Kuncharoen N."/>
            <person name="Kudo T."/>
            <person name="Ohkuma M."/>
            <person name="Yuki M."/>
            <person name="Tanasupawat S."/>
        </authorList>
    </citation>
    <scope>NUCLEOTIDE SEQUENCE [LARGE SCALE GENOMIC DNA]</scope>
    <source>
        <strain evidence="10 13">AZ1-7</strain>
        <strain evidence="11 12">DS1-2</strain>
    </source>
</reference>
<dbReference type="GO" id="GO:0005886">
    <property type="term" value="C:plasma membrane"/>
    <property type="evidence" value="ECO:0007669"/>
    <property type="project" value="UniProtKB-SubCell"/>
</dbReference>
<dbReference type="GO" id="GO:0015426">
    <property type="term" value="F:ATPase-coupled polar amino acid-transporter activity"/>
    <property type="evidence" value="ECO:0007669"/>
    <property type="project" value="UniProtKB-EC"/>
</dbReference>
<sequence length="278" mass="30299">MAADVIRDDLTARPPAEAAEAAGAAAGGILIRSLTKSFGGGPRVLDGIDLTVERGQLICLVGPSGSGKSTLLRCVNLLESPDSGMIWVSGMLMGRHFDGHRVRALRPAEYRRQQSRIGMIFQQFNLFPHLTVLENIIEAPLSVRGVPRAEAVARAEELVARVGLAGRERAYPRELSGGQQQRIAIARALAMDPDVLLCDEPTSALDPELVGEVLNVLRDLAASGMTMVVVTHEMSFAREVADRVVFMAEGRIVEEGAPEQMFSHPREERTRNFLRRVL</sequence>
<dbReference type="PROSITE" id="PS00211">
    <property type="entry name" value="ABC_TRANSPORTER_1"/>
    <property type="match status" value="1"/>
</dbReference>
<evidence type="ECO:0000256" key="6">
    <source>
        <dbReference type="ARBA" id="ARBA00023136"/>
    </source>
</evidence>
<evidence type="ECO:0000313" key="13">
    <source>
        <dbReference type="Proteomes" id="UP000275024"/>
    </source>
</evidence>
<dbReference type="CDD" id="cd03262">
    <property type="entry name" value="ABC_HisP_GlnQ"/>
    <property type="match status" value="1"/>
</dbReference>
<keyword evidence="3" id="KW-1003">Cell membrane</keyword>
<dbReference type="PANTHER" id="PTHR43166">
    <property type="entry name" value="AMINO ACID IMPORT ATP-BINDING PROTEIN"/>
    <property type="match status" value="1"/>
</dbReference>
<dbReference type="EC" id="7.4.2.1" evidence="7"/>